<reference evidence="1 2" key="1">
    <citation type="submission" date="2013-07" db="EMBL/GenBank/DDBJ databases">
        <authorList>
            <person name="Weinstock G."/>
            <person name="Sodergren E."/>
            <person name="Wylie T."/>
            <person name="Fulton L."/>
            <person name="Fulton R."/>
            <person name="Fronick C."/>
            <person name="O'Laughlin M."/>
            <person name="Godfrey J."/>
            <person name="Miner T."/>
            <person name="Herter B."/>
            <person name="Appelbaum E."/>
            <person name="Cordes M."/>
            <person name="Lek S."/>
            <person name="Wollam A."/>
            <person name="Pepin K.H."/>
            <person name="Palsikar V.B."/>
            <person name="Mitreva M."/>
            <person name="Wilson R.K."/>
        </authorList>
    </citation>
    <scope>NUCLEOTIDE SEQUENCE [LARGE SCALE GENOMIC DNA]</scope>
    <source>
        <strain evidence="1 2">ATCC 14940</strain>
    </source>
</reference>
<name>A0ABC9U2G2_CLOSY</name>
<proteinExistence type="predicted"/>
<evidence type="ECO:0000313" key="1">
    <source>
        <dbReference type="EMBL" id="ERI79716.1"/>
    </source>
</evidence>
<organism evidence="1 2">
    <name type="scientific">[Clostridium] symbiosum ATCC 14940</name>
    <dbReference type="NCBI Taxonomy" id="411472"/>
    <lineage>
        <taxon>Bacteria</taxon>
        <taxon>Bacillati</taxon>
        <taxon>Bacillota</taxon>
        <taxon>Clostridia</taxon>
        <taxon>Lachnospirales</taxon>
        <taxon>Lachnospiraceae</taxon>
        <taxon>Otoolea</taxon>
    </lineage>
</organism>
<evidence type="ECO:0000313" key="2">
    <source>
        <dbReference type="Proteomes" id="UP000016491"/>
    </source>
</evidence>
<dbReference type="Proteomes" id="UP000016491">
    <property type="component" value="Unassembled WGS sequence"/>
</dbReference>
<gene>
    <name evidence="1" type="ORF">CLOSYM_00723</name>
</gene>
<dbReference type="EMBL" id="AWSU01000059">
    <property type="protein sequence ID" value="ERI79716.1"/>
    <property type="molecule type" value="Genomic_DNA"/>
</dbReference>
<accession>A0ABC9U2G2</accession>
<dbReference type="AlphaFoldDB" id="A0ABC9U2G2"/>
<protein>
    <submittedName>
        <fullName evidence="1">Uncharacterized protein</fullName>
    </submittedName>
</protein>
<comment type="caution">
    <text evidence="1">The sequence shown here is derived from an EMBL/GenBank/DDBJ whole genome shotgun (WGS) entry which is preliminary data.</text>
</comment>
<sequence length="40" mass="4852">MEKISTASLTNYCNSYYTCRKKIDKVRTKEWMHDTQFTTK</sequence>